<dbReference type="PANTHER" id="PTHR10997:SF18">
    <property type="entry name" value="D-IMPORTIN 7_RANBP7"/>
    <property type="match status" value="1"/>
</dbReference>
<keyword evidence="11" id="KW-1185">Reference proteome</keyword>
<dbReference type="AlphaFoldDB" id="A0A9P6ZA13"/>
<keyword evidence="4" id="KW-0813">Transport</keyword>
<dbReference type="SUPFAM" id="SSF48371">
    <property type="entry name" value="ARM repeat"/>
    <property type="match status" value="1"/>
</dbReference>
<evidence type="ECO:0000313" key="11">
    <source>
        <dbReference type="Proteomes" id="UP000740926"/>
    </source>
</evidence>
<dbReference type="PANTHER" id="PTHR10997">
    <property type="entry name" value="IMPORTIN-7, 8, 11"/>
    <property type="match status" value="1"/>
</dbReference>
<keyword evidence="5" id="KW-0963">Cytoplasm</keyword>
<evidence type="ECO:0000256" key="4">
    <source>
        <dbReference type="ARBA" id="ARBA00022448"/>
    </source>
</evidence>
<dbReference type="InterPro" id="IPR001494">
    <property type="entry name" value="Importin-beta_N"/>
</dbReference>
<dbReference type="Pfam" id="PF25758">
    <property type="entry name" value="TPR_IPO11"/>
    <property type="match status" value="1"/>
</dbReference>
<sequence>MDQNTVYQLFLATYHPSPEVHKQAEINIRNIESLEGFLPIVLYIQASQDLDLGARQAAAIYFKNRVYSDWEDETISNQDKQTVKDNILQALINTPNAVQIHLTASLHKILCIDFPDQWPDFMQSLEKCLVSDQIQAIQVGLIGLYELVKVFQWKSAENREPLYKIVALAFPVLQAICQTLFESGASELLELCFKIYHSSIQMELPPCFEDQMTFLVPWCSLFVKVIERPMAALPENDAGFEKYGWQGTKEWAYTCLNVLLEKYTMQPPNVAKSFMANFASNILTTYLHQLDRWMKKECYLSDKCLASSADFLNECVKHKATWKIMKDYVNVLIAQFIFPLVCFSDKDEQCWTENAIEYIHKKSGNLLNGEVLENGRDKDGALYMVGALAPVILESKRVLPMMEPFFVNHVLPEFKSKSPFLRARACELVRYFSDLEFSDEQNLNNLYLHILDCLNDDEIPVRFQAILALQHMIRYTTVRDATVPHLSFVMQTLLNLMNQVDMDVLVTALEEFVEIFSQQLSPFAVELCKQLSDTYLHLLEEIITHQESENPSAGSEEIFNNKIVTAMSVTETVQQLVLKSTEDVLSQLEMTVIPIIQRTIESKAYALYNEIFELVAFCVLSSKHVSQSMWPIFELCYRAFKEDGEGLKYYANQMVPSLYSFITFGKDVFIKNDQVRHMVFDIVEVCMSNEELKENDRIPACRLLESVLLNCRDQMDQYVSSFLNLAFRYILAGNIQSIDFKVHCLEIVVNCIYYNPLLTLGFLEENHWTQGFFSLWFSTLSDLSSLHDKTLTIVALCSLLRLPANQIPASLQATWPQILNGLSLMFKELPEAPEEDSETEIADEGDEESTNDENDETVSEEEDENEEEEEESDEDDTEEHEPDDDVEDEDAEYLEYLAHEAAHDEKEQEKREIELLEESLYHSHLDELDPYDHFEQSLKELQHYNPQFYEYLMKSLSQEEQDKIVEILSVAEQSRTGNQDGI</sequence>
<dbReference type="GO" id="GO:0031267">
    <property type="term" value="F:small GTPase binding"/>
    <property type="evidence" value="ECO:0007669"/>
    <property type="project" value="InterPro"/>
</dbReference>
<dbReference type="GO" id="GO:0005635">
    <property type="term" value="C:nuclear envelope"/>
    <property type="evidence" value="ECO:0007669"/>
    <property type="project" value="TreeGrafter"/>
</dbReference>
<evidence type="ECO:0000256" key="1">
    <source>
        <dbReference type="ARBA" id="ARBA00004123"/>
    </source>
</evidence>
<dbReference type="EMBL" id="JAANIU010000325">
    <property type="protein sequence ID" value="KAG1573127.1"/>
    <property type="molecule type" value="Genomic_DNA"/>
</dbReference>
<dbReference type="Gene3D" id="1.25.10.10">
    <property type="entry name" value="Leucine-rich Repeat Variant"/>
    <property type="match status" value="2"/>
</dbReference>
<name>A0A9P6ZA13_9FUNG</name>
<dbReference type="SMART" id="SM00913">
    <property type="entry name" value="IBN_N"/>
    <property type="match status" value="1"/>
</dbReference>
<comment type="subcellular location">
    <subcellularLocation>
        <location evidence="2">Cytoplasm</location>
    </subcellularLocation>
    <subcellularLocation>
        <location evidence="1">Nucleus</location>
    </subcellularLocation>
</comment>
<evidence type="ECO:0000259" key="9">
    <source>
        <dbReference type="PROSITE" id="PS50166"/>
    </source>
</evidence>
<dbReference type="GO" id="GO:0005829">
    <property type="term" value="C:cytosol"/>
    <property type="evidence" value="ECO:0007669"/>
    <property type="project" value="TreeGrafter"/>
</dbReference>
<feature type="compositionally biased region" description="Acidic residues" evidence="8">
    <location>
        <begin position="831"/>
        <end position="887"/>
    </location>
</feature>
<evidence type="ECO:0000256" key="6">
    <source>
        <dbReference type="ARBA" id="ARBA00022927"/>
    </source>
</evidence>
<evidence type="ECO:0000256" key="5">
    <source>
        <dbReference type="ARBA" id="ARBA00022490"/>
    </source>
</evidence>
<comment type="caution">
    <text evidence="10">The sequence shown here is derived from an EMBL/GenBank/DDBJ whole genome shotgun (WGS) entry which is preliminary data.</text>
</comment>
<reference evidence="10 11" key="1">
    <citation type="journal article" date="2020" name="Microb. Genom.">
        <title>Genetic diversity of clinical and environmental Mucorales isolates obtained from an investigation of mucormycosis cases among solid organ transplant recipients.</title>
        <authorList>
            <person name="Nguyen M.H."/>
            <person name="Kaul D."/>
            <person name="Muto C."/>
            <person name="Cheng S.J."/>
            <person name="Richter R.A."/>
            <person name="Bruno V.M."/>
            <person name="Liu G."/>
            <person name="Beyhan S."/>
            <person name="Sundermann A.J."/>
            <person name="Mounaud S."/>
            <person name="Pasculle A.W."/>
            <person name="Nierman W.C."/>
            <person name="Driscoll E."/>
            <person name="Cumbie R."/>
            <person name="Clancy C.J."/>
            <person name="Dupont C.L."/>
        </authorList>
    </citation>
    <scope>NUCLEOTIDE SEQUENCE [LARGE SCALE GENOMIC DNA]</scope>
    <source>
        <strain evidence="10 11">GL24</strain>
    </source>
</reference>
<dbReference type="GO" id="GO:0006606">
    <property type="term" value="P:protein import into nucleus"/>
    <property type="evidence" value="ECO:0007669"/>
    <property type="project" value="TreeGrafter"/>
</dbReference>
<evidence type="ECO:0000313" key="10">
    <source>
        <dbReference type="EMBL" id="KAG1573127.1"/>
    </source>
</evidence>
<evidence type="ECO:0000256" key="3">
    <source>
        <dbReference type="ARBA" id="ARBA00007991"/>
    </source>
</evidence>
<accession>A0A9P6ZA13</accession>
<evidence type="ECO:0000256" key="7">
    <source>
        <dbReference type="ARBA" id="ARBA00023242"/>
    </source>
</evidence>
<dbReference type="InterPro" id="IPR016024">
    <property type="entry name" value="ARM-type_fold"/>
</dbReference>
<gene>
    <name evidence="10" type="ORF">G6F50_003132</name>
</gene>
<evidence type="ECO:0000256" key="8">
    <source>
        <dbReference type="SAM" id="MobiDB-lite"/>
    </source>
</evidence>
<organism evidence="10 11">
    <name type="scientific">Rhizopus delemar</name>
    <dbReference type="NCBI Taxonomy" id="936053"/>
    <lineage>
        <taxon>Eukaryota</taxon>
        <taxon>Fungi</taxon>
        <taxon>Fungi incertae sedis</taxon>
        <taxon>Mucoromycota</taxon>
        <taxon>Mucoromycotina</taxon>
        <taxon>Mucoromycetes</taxon>
        <taxon>Mucorales</taxon>
        <taxon>Mucorineae</taxon>
        <taxon>Rhizopodaceae</taxon>
        <taxon>Rhizopus</taxon>
    </lineage>
</organism>
<keyword evidence="7" id="KW-0539">Nucleus</keyword>
<comment type="similarity">
    <text evidence="3">Belongs to the importin beta family.</text>
</comment>
<dbReference type="Pfam" id="PF03810">
    <property type="entry name" value="IBN_N"/>
    <property type="match status" value="1"/>
</dbReference>
<evidence type="ECO:0000256" key="2">
    <source>
        <dbReference type="ARBA" id="ARBA00004496"/>
    </source>
</evidence>
<keyword evidence="6" id="KW-0653">Protein transport</keyword>
<feature type="domain" description="Importin N-terminal" evidence="9">
    <location>
        <begin position="24"/>
        <end position="93"/>
    </location>
</feature>
<dbReference type="InterPro" id="IPR058669">
    <property type="entry name" value="TPR_IPO7/11-like"/>
</dbReference>
<dbReference type="InterPro" id="IPR011989">
    <property type="entry name" value="ARM-like"/>
</dbReference>
<dbReference type="Proteomes" id="UP000740926">
    <property type="component" value="Unassembled WGS sequence"/>
</dbReference>
<proteinExistence type="inferred from homology"/>
<dbReference type="PROSITE" id="PS50166">
    <property type="entry name" value="IMPORTIN_B_NT"/>
    <property type="match status" value="1"/>
</dbReference>
<protein>
    <recommendedName>
        <fullName evidence="9">Importin N-terminal domain-containing protein</fullName>
    </recommendedName>
</protein>
<feature type="region of interest" description="Disordered" evidence="8">
    <location>
        <begin position="830"/>
        <end position="887"/>
    </location>
</feature>